<dbReference type="EMBL" id="WVBC01000002">
    <property type="protein sequence ID" value="NKT77310.1"/>
    <property type="molecule type" value="Genomic_DNA"/>
</dbReference>
<sequence length="126" mass="14087">MPNKQKSRGDQFERDVRMLAVMNGFPGAQRTRAGYQRDAGDIHLDPGVGLSPGVIVQCKWVQSPNWSEWDRQLAEQKDESGAEVALIAMKRSRPGKSPLLFAVMPLEDTFTLLRRAGYGTPLEETE</sequence>
<name>A0A9Q5EW75_RHOHA</name>
<evidence type="ECO:0000313" key="1">
    <source>
        <dbReference type="EMBL" id="NKT77310.1"/>
    </source>
</evidence>
<protein>
    <recommendedName>
        <fullName evidence="3">Holliday junction resolvase</fullName>
    </recommendedName>
</protein>
<proteinExistence type="predicted"/>
<reference evidence="1" key="1">
    <citation type="journal article" date="2020" name="Environ. Microbiol.">
        <title>The novel and transferable erm(51) gene confers Macrolides, Lincosamides, and Streptogramins B (MLSB) resistance to clonal Rhodococcus equi in the environment.</title>
        <authorList>
            <person name="Huber L."/>
            <person name="Giguere S."/>
            <person name="Slovis N.M."/>
            <person name="Alvarez-Narvaez S."/>
            <person name="Hart K.A."/>
            <person name="Greiter M."/>
            <person name="Morris E.R.A."/>
            <person name="Cohen N.D."/>
        </authorList>
    </citation>
    <scope>NUCLEOTIDE SEQUENCE</scope>
    <source>
        <strain evidence="1">Lh_116_1</strain>
    </source>
</reference>
<evidence type="ECO:0008006" key="3">
    <source>
        <dbReference type="Google" id="ProtNLM"/>
    </source>
</evidence>
<dbReference type="AlphaFoldDB" id="A0A9Q5EW75"/>
<gene>
    <name evidence="1" type="ORF">GS882_03655</name>
</gene>
<organism evidence="1 2">
    <name type="scientific">Rhodococcus hoagii</name>
    <name type="common">Corynebacterium equii</name>
    <dbReference type="NCBI Taxonomy" id="43767"/>
    <lineage>
        <taxon>Bacteria</taxon>
        <taxon>Bacillati</taxon>
        <taxon>Actinomycetota</taxon>
        <taxon>Actinomycetes</taxon>
        <taxon>Mycobacteriales</taxon>
        <taxon>Nocardiaceae</taxon>
        <taxon>Prescottella</taxon>
    </lineage>
</organism>
<comment type="caution">
    <text evidence="1">The sequence shown here is derived from an EMBL/GenBank/DDBJ whole genome shotgun (WGS) entry which is preliminary data.</text>
</comment>
<dbReference type="Proteomes" id="UP000603463">
    <property type="component" value="Unassembled WGS sequence"/>
</dbReference>
<accession>A0A9Q5EW75</accession>
<evidence type="ECO:0000313" key="2">
    <source>
        <dbReference type="Proteomes" id="UP000603463"/>
    </source>
</evidence>